<feature type="region of interest" description="Disordered" evidence="5">
    <location>
        <begin position="255"/>
        <end position="296"/>
    </location>
</feature>
<dbReference type="SUPFAM" id="SSF56112">
    <property type="entry name" value="Protein kinase-like (PK-like)"/>
    <property type="match status" value="1"/>
</dbReference>
<evidence type="ECO:0000256" key="4">
    <source>
        <dbReference type="ARBA" id="ARBA00022840"/>
    </source>
</evidence>
<feature type="domain" description="Protein kinase" evidence="6">
    <location>
        <begin position="15"/>
        <end position="252"/>
    </location>
</feature>
<keyword evidence="2" id="KW-0547">Nucleotide-binding</keyword>
<dbReference type="GO" id="GO:0005524">
    <property type="term" value="F:ATP binding"/>
    <property type="evidence" value="ECO:0007669"/>
    <property type="project" value="UniProtKB-KW"/>
</dbReference>
<name>A0A931A5M6_9ACTN</name>
<proteinExistence type="predicted"/>
<dbReference type="CDD" id="cd14014">
    <property type="entry name" value="STKc_PknB_like"/>
    <property type="match status" value="1"/>
</dbReference>
<dbReference type="RefSeq" id="WP_195894421.1">
    <property type="nucleotide sequence ID" value="NZ_JADOGI010000013.1"/>
</dbReference>
<feature type="region of interest" description="Disordered" evidence="5">
    <location>
        <begin position="478"/>
        <end position="640"/>
    </location>
</feature>
<dbReference type="PANTHER" id="PTHR43289">
    <property type="entry name" value="MITOGEN-ACTIVATED PROTEIN KINASE KINASE KINASE 20-RELATED"/>
    <property type="match status" value="1"/>
</dbReference>
<feature type="compositionally biased region" description="Pro residues" evidence="5">
    <location>
        <begin position="310"/>
        <end position="323"/>
    </location>
</feature>
<keyword evidence="8" id="KW-1185">Reference proteome</keyword>
<evidence type="ECO:0000256" key="1">
    <source>
        <dbReference type="ARBA" id="ARBA00022679"/>
    </source>
</evidence>
<accession>A0A931A5M6</accession>
<dbReference type="Pfam" id="PF00069">
    <property type="entry name" value="Pkinase"/>
    <property type="match status" value="1"/>
</dbReference>
<reference evidence="7" key="1">
    <citation type="submission" date="2020-11" db="EMBL/GenBank/DDBJ databases">
        <title>Whole-genome analyses of Nonomuraea sp. K274.</title>
        <authorList>
            <person name="Veyisoglu A."/>
        </authorList>
    </citation>
    <scope>NUCLEOTIDE SEQUENCE</scope>
    <source>
        <strain evidence="7">K274</strain>
    </source>
</reference>
<organism evidence="7 8">
    <name type="scientific">Nonomuraea cypriaca</name>
    <dbReference type="NCBI Taxonomy" id="1187855"/>
    <lineage>
        <taxon>Bacteria</taxon>
        <taxon>Bacillati</taxon>
        <taxon>Actinomycetota</taxon>
        <taxon>Actinomycetes</taxon>
        <taxon>Streptosporangiales</taxon>
        <taxon>Streptosporangiaceae</taxon>
        <taxon>Nonomuraea</taxon>
    </lineage>
</organism>
<gene>
    <name evidence="7" type="ORF">ITP53_06770</name>
</gene>
<keyword evidence="3 7" id="KW-0418">Kinase</keyword>
<evidence type="ECO:0000313" key="8">
    <source>
        <dbReference type="Proteomes" id="UP000605361"/>
    </source>
</evidence>
<dbReference type="InterPro" id="IPR011009">
    <property type="entry name" value="Kinase-like_dom_sf"/>
</dbReference>
<evidence type="ECO:0000256" key="3">
    <source>
        <dbReference type="ARBA" id="ARBA00022777"/>
    </source>
</evidence>
<evidence type="ECO:0000313" key="7">
    <source>
        <dbReference type="EMBL" id="MBF8185445.1"/>
    </source>
</evidence>
<feature type="region of interest" description="Disordered" evidence="5">
    <location>
        <begin position="310"/>
        <end position="438"/>
    </location>
</feature>
<dbReference type="AlphaFoldDB" id="A0A931A5M6"/>
<comment type="caution">
    <text evidence="7">The sequence shown here is derived from an EMBL/GenBank/DDBJ whole genome shotgun (WGS) entry which is preliminary data.</text>
</comment>
<dbReference type="GO" id="GO:0004674">
    <property type="term" value="F:protein serine/threonine kinase activity"/>
    <property type="evidence" value="ECO:0007669"/>
    <property type="project" value="TreeGrafter"/>
</dbReference>
<evidence type="ECO:0000256" key="5">
    <source>
        <dbReference type="SAM" id="MobiDB-lite"/>
    </source>
</evidence>
<feature type="compositionally biased region" description="Low complexity" evidence="5">
    <location>
        <begin position="368"/>
        <end position="387"/>
    </location>
</feature>
<dbReference type="Gene3D" id="1.10.510.10">
    <property type="entry name" value="Transferase(Phosphotransferase) domain 1"/>
    <property type="match status" value="1"/>
</dbReference>
<dbReference type="EMBL" id="JADOGI010000013">
    <property type="protein sequence ID" value="MBF8185445.1"/>
    <property type="molecule type" value="Genomic_DNA"/>
</dbReference>
<evidence type="ECO:0000256" key="2">
    <source>
        <dbReference type="ARBA" id="ARBA00022741"/>
    </source>
</evidence>
<dbReference type="Proteomes" id="UP000605361">
    <property type="component" value="Unassembled WGS sequence"/>
</dbReference>
<feature type="compositionally biased region" description="Low complexity" evidence="5">
    <location>
        <begin position="548"/>
        <end position="568"/>
    </location>
</feature>
<dbReference type="Gene3D" id="3.30.200.20">
    <property type="entry name" value="Phosphorylase Kinase, domain 1"/>
    <property type="match status" value="1"/>
</dbReference>
<feature type="compositionally biased region" description="Pro residues" evidence="5">
    <location>
        <begin position="388"/>
        <end position="426"/>
    </location>
</feature>
<feature type="compositionally biased region" description="Pro residues" evidence="5">
    <location>
        <begin position="589"/>
        <end position="604"/>
    </location>
</feature>
<sequence length="742" mass="75366">MAETNSSQPERIGGHEVVGRLGEGPRGVVYLGVHLGVPLGQDAEGGPRVAIKTLRVDPVADPDFVARLKGVAQVSSSYVARTMDAGVENGLAYVVREHVEGRSLAEAVAADGPLTGDALERVAVGMLTALTAVHLGGFAHRGLTPSNVILTGEGLRVTDIEIGDPAGEAGYQAPEQINRLRYGPHADVFAWAATVVFAATGAAPFGQDPQAVLNGEPVVGELPEPLRQVVLSALTKDVAGRPTTSTALLRLLGGSDTAKSGSDAAKGGSGAAEPASPIEGVPVPPPAPASPAGQAPPAILPIQLAVEVTPIPPAPTWQPPGHPAPTNQGPTQPGPIQRGSMQSGPMNQAPMHQGPMQEGPMQSGPMYQGPMNQGPAQPGPMGQGPMHPQGPVPPQVPMYPQGPAPVPQVWGPPPAAPQNPSQPPTIPRQNDGPARKPFPIGLAAGVTAVVLLSGLGLWGASEYSSKVQLSPVAASTGEAAAREGDASSAQGAVTVPPTQPQAEVTAPWATTPSPDDSGVGPMTLPTDGSSTSPEVPVLTSVPTPSALPTQPVAVPTNTPPAATATPTQGPRKSKTPKPKATVTRTVQPTPTPTPTKPTEEPAPTPTKDTPKPTPTKKDTPKPTPVKTTSQPVAKKNPYSATQVCGSGFSVQRQSSFDGGTTYQLWNNSSSQNCVVTLKSGADVGKKTPVKATLEVQGGSSKTDSGSYEYYAGPVTLTAKGKCVRYSGSAGSGSTSAGWANCG</sequence>
<dbReference type="SMART" id="SM00220">
    <property type="entry name" value="S_TKc"/>
    <property type="match status" value="1"/>
</dbReference>
<dbReference type="PANTHER" id="PTHR43289:SF34">
    <property type="entry name" value="SERINE_THREONINE-PROTEIN KINASE YBDM-RELATED"/>
    <property type="match status" value="1"/>
</dbReference>
<dbReference type="PROSITE" id="PS50011">
    <property type="entry name" value="PROTEIN_KINASE_DOM"/>
    <property type="match status" value="1"/>
</dbReference>
<evidence type="ECO:0000259" key="6">
    <source>
        <dbReference type="PROSITE" id="PS50011"/>
    </source>
</evidence>
<dbReference type="InterPro" id="IPR000719">
    <property type="entry name" value="Prot_kinase_dom"/>
</dbReference>
<keyword evidence="4" id="KW-0067">ATP-binding</keyword>
<keyword evidence="1" id="KW-0808">Transferase</keyword>
<protein>
    <submittedName>
        <fullName evidence="7">Protein kinase</fullName>
    </submittedName>
</protein>
<feature type="compositionally biased region" description="Low complexity" evidence="5">
    <location>
        <begin position="258"/>
        <end position="281"/>
    </location>
</feature>